<keyword evidence="2" id="KW-0677">Repeat</keyword>
<feature type="compositionally biased region" description="Basic residues" evidence="5">
    <location>
        <begin position="1"/>
        <end position="16"/>
    </location>
</feature>
<dbReference type="Proteomes" id="UP000245783">
    <property type="component" value="Unassembled WGS sequence"/>
</dbReference>
<dbReference type="SMART" id="SM00025">
    <property type="entry name" value="Pumilio"/>
    <property type="match status" value="4"/>
</dbReference>
<dbReference type="GO" id="GO:0030686">
    <property type="term" value="C:90S preribosome"/>
    <property type="evidence" value="ECO:0007669"/>
    <property type="project" value="TreeGrafter"/>
</dbReference>
<dbReference type="SUPFAM" id="SSF48371">
    <property type="entry name" value="ARM repeat"/>
    <property type="match status" value="2"/>
</dbReference>
<dbReference type="PANTHER" id="PTHR13102:SF0">
    <property type="entry name" value="NUCLEOLAR PROTEIN 9"/>
    <property type="match status" value="1"/>
</dbReference>
<accession>A0A316VXZ5</accession>
<dbReference type="FunCoup" id="A0A316VXZ5">
    <property type="interactions" value="426"/>
</dbReference>
<dbReference type="GO" id="GO:0003723">
    <property type="term" value="F:RNA binding"/>
    <property type="evidence" value="ECO:0007669"/>
    <property type="project" value="InterPro"/>
</dbReference>
<dbReference type="GO" id="GO:0030688">
    <property type="term" value="C:preribosome, small subunit precursor"/>
    <property type="evidence" value="ECO:0007669"/>
    <property type="project" value="TreeGrafter"/>
</dbReference>
<sequence length="820" mass="88201">MPRQNKIRQRGKKHKKSDADATLGEGGHSRHANDSLASAPLRHADVHESQPDGSEQLPAWMGNGDAGPSEVDPRAPFGYVEADLKAYLRSAISSLTALYASTSVAEHRPGYDQYAETEDTSSQEERIQLRDAALKEINGIELAVATDPDTSLVLELLIDTMSEKQVRIFADRLAGNLGVLAGHRFGSHVLQSTFRALQSACTSKASLGRTGKAKLATSADNSQGVLRSAGTLVAEMTAELLPALASLIHDQFGTHIVRSLLLVLCGRPLDDSLRSKRSAAYRSKGDVADLRSASELSSSASPVFKEELDDVKRALLQGLGANEVRALSISPTASPTLQLLLDLHEDVDQPDGPVDRMFDGLLSMAATSSTPSERSAHVEALLRDVVGSHLLQHVLGLLGPAAVRLFWKTYVEGRIGKLGVHPLANFVVASAIKRLPLDSAEDHSEFEKISDEIAAAGPKLVGEAKLGILTSFIERVAVLSPSDSSAHAQAPVLTALQTNAVLSVASSFGVDADKREHRAWLVPAVLAIKPRKAVIKDRERIRKRQIKEQTTAKASEQAVGTGETAAESEAEGSAKVSREEEQSEKGVGKLAWQRDEELQDSDVKIQGSVLLQSIASLCSPAKSILYESLIALPSSLPLAKSTTASFLLTAVLTSESASFKQRKDLIAWMQADLHLLADAAPRVAYTLWDKSDGFTKERHARFLLSREKFLLASPRGRVFLKRSVNLGLFRRSVGEWKKWLAEQAQQSAASAQAGADDAQAGAIVKKRKGTDSSKAEEEDGTVETSALPSETTKSGKAAKRSKKVKRDTELELDAILAGVR</sequence>
<dbReference type="Pfam" id="PF22493">
    <property type="entry name" value="PUF_NOP9"/>
    <property type="match status" value="1"/>
</dbReference>
<evidence type="ECO:0000256" key="3">
    <source>
        <dbReference type="ARBA" id="ARBA00030932"/>
    </source>
</evidence>
<feature type="compositionally biased region" description="Polar residues" evidence="5">
    <location>
        <begin position="782"/>
        <end position="794"/>
    </location>
</feature>
<evidence type="ECO:0000256" key="5">
    <source>
        <dbReference type="SAM" id="MobiDB-lite"/>
    </source>
</evidence>
<proteinExistence type="predicted"/>
<dbReference type="InterPro" id="IPR011989">
    <property type="entry name" value="ARM-like"/>
</dbReference>
<evidence type="ECO:0000256" key="2">
    <source>
        <dbReference type="ARBA" id="ARBA00022737"/>
    </source>
</evidence>
<organism evidence="6 7">
    <name type="scientific">Ceraceosorus guamensis</name>
    <dbReference type="NCBI Taxonomy" id="1522189"/>
    <lineage>
        <taxon>Eukaryota</taxon>
        <taxon>Fungi</taxon>
        <taxon>Dikarya</taxon>
        <taxon>Basidiomycota</taxon>
        <taxon>Ustilaginomycotina</taxon>
        <taxon>Exobasidiomycetes</taxon>
        <taxon>Ceraceosorales</taxon>
        <taxon>Ceraceosoraceae</taxon>
        <taxon>Ceraceosorus</taxon>
    </lineage>
</organism>
<dbReference type="GO" id="GO:0000056">
    <property type="term" value="P:ribosomal small subunit export from nucleus"/>
    <property type="evidence" value="ECO:0007669"/>
    <property type="project" value="TreeGrafter"/>
</dbReference>
<evidence type="ECO:0000256" key="1">
    <source>
        <dbReference type="ARBA" id="ARBA00016427"/>
    </source>
</evidence>
<evidence type="ECO:0000313" key="7">
    <source>
        <dbReference type="Proteomes" id="UP000245783"/>
    </source>
</evidence>
<dbReference type="GO" id="GO:0000447">
    <property type="term" value="P:endonucleolytic cleavage in ITS1 to separate SSU-rRNA from 5.8S rRNA and LSU-rRNA from tricistronic rRNA transcript (SSU-rRNA, 5.8S rRNA, LSU-rRNA)"/>
    <property type="evidence" value="ECO:0007669"/>
    <property type="project" value="TreeGrafter"/>
</dbReference>
<evidence type="ECO:0000313" key="6">
    <source>
        <dbReference type="EMBL" id="PWN42322.1"/>
    </source>
</evidence>
<dbReference type="AlphaFoldDB" id="A0A316VXZ5"/>
<dbReference type="InterPro" id="IPR040000">
    <property type="entry name" value="NOP9"/>
</dbReference>
<dbReference type="EMBL" id="KZ819381">
    <property type="protein sequence ID" value="PWN42322.1"/>
    <property type="molecule type" value="Genomic_DNA"/>
</dbReference>
<dbReference type="STRING" id="1522189.A0A316VXZ5"/>
<gene>
    <name evidence="6" type="ORF">IE81DRAFT_323648</name>
</gene>
<feature type="region of interest" description="Disordered" evidence="5">
    <location>
        <begin position="1"/>
        <end position="68"/>
    </location>
</feature>
<feature type="compositionally biased region" description="Low complexity" evidence="5">
    <location>
        <begin position="560"/>
        <end position="574"/>
    </location>
</feature>
<feature type="compositionally biased region" description="Basic residues" evidence="5">
    <location>
        <begin position="796"/>
        <end position="805"/>
    </location>
</feature>
<dbReference type="InParanoid" id="A0A316VXZ5"/>
<reference evidence="6 7" key="1">
    <citation type="journal article" date="2018" name="Mol. Biol. Evol.">
        <title>Broad Genomic Sampling Reveals a Smut Pathogenic Ancestry of the Fungal Clade Ustilaginomycotina.</title>
        <authorList>
            <person name="Kijpornyongpan T."/>
            <person name="Mondo S.J."/>
            <person name="Barry K."/>
            <person name="Sandor L."/>
            <person name="Lee J."/>
            <person name="Lipzen A."/>
            <person name="Pangilinan J."/>
            <person name="LaButti K."/>
            <person name="Hainaut M."/>
            <person name="Henrissat B."/>
            <person name="Grigoriev I.V."/>
            <person name="Spatafora J.W."/>
            <person name="Aime M.C."/>
        </authorList>
    </citation>
    <scope>NUCLEOTIDE SEQUENCE [LARGE SCALE GENOMIC DNA]</scope>
    <source>
        <strain evidence="6 7">MCA 4658</strain>
    </source>
</reference>
<name>A0A316VXZ5_9BASI</name>
<dbReference type="InterPro" id="IPR016024">
    <property type="entry name" value="ARM-type_fold"/>
</dbReference>
<dbReference type="Gene3D" id="1.25.10.10">
    <property type="entry name" value="Leucine-rich Repeat Variant"/>
    <property type="match status" value="1"/>
</dbReference>
<dbReference type="RefSeq" id="XP_025369482.1">
    <property type="nucleotide sequence ID" value="XM_025514015.1"/>
</dbReference>
<evidence type="ECO:0000256" key="4">
    <source>
        <dbReference type="ARBA" id="ARBA00031929"/>
    </source>
</evidence>
<dbReference type="PANTHER" id="PTHR13102">
    <property type="entry name" value="NUCLEOLAR PROTEIN 9"/>
    <property type="match status" value="1"/>
</dbReference>
<dbReference type="GO" id="GO:0005730">
    <property type="term" value="C:nucleolus"/>
    <property type="evidence" value="ECO:0007669"/>
    <property type="project" value="TreeGrafter"/>
</dbReference>
<dbReference type="GO" id="GO:0000480">
    <property type="term" value="P:endonucleolytic cleavage in 5'-ETS of tricistronic rRNA transcript (SSU-rRNA, 5.8S rRNA, LSU-rRNA)"/>
    <property type="evidence" value="ECO:0007669"/>
    <property type="project" value="TreeGrafter"/>
</dbReference>
<dbReference type="GO" id="GO:0000472">
    <property type="term" value="P:endonucleolytic cleavage to generate mature 5'-end of SSU-rRNA from (SSU-rRNA, 5.8S rRNA, LSU-rRNA)"/>
    <property type="evidence" value="ECO:0007669"/>
    <property type="project" value="TreeGrafter"/>
</dbReference>
<dbReference type="OrthoDB" id="392571at2759"/>
<feature type="compositionally biased region" description="Low complexity" evidence="5">
    <location>
        <begin position="750"/>
        <end position="762"/>
    </location>
</feature>
<dbReference type="GeneID" id="37035885"/>
<dbReference type="InterPro" id="IPR001313">
    <property type="entry name" value="Pumilio_RNA-bd_rpt"/>
</dbReference>
<feature type="region of interest" description="Disordered" evidence="5">
    <location>
        <begin position="546"/>
        <end position="591"/>
    </location>
</feature>
<protein>
    <recommendedName>
        <fullName evidence="1">Nucleolar protein 9</fullName>
    </recommendedName>
    <alternativeName>
        <fullName evidence="3 4">Pumilio domain-containing protein NOP9</fullName>
    </alternativeName>
</protein>
<feature type="compositionally biased region" description="Basic and acidic residues" evidence="5">
    <location>
        <begin position="576"/>
        <end position="591"/>
    </location>
</feature>
<feature type="region of interest" description="Disordered" evidence="5">
    <location>
        <begin position="750"/>
        <end position="806"/>
    </location>
</feature>
<keyword evidence="7" id="KW-1185">Reference proteome</keyword>